<comment type="caution">
    <text evidence="2">The sequence shown here is derived from an EMBL/GenBank/DDBJ whole genome shotgun (WGS) entry which is preliminary data.</text>
</comment>
<name>A0A3A4QZY5_9BACT</name>
<dbReference type="AlphaFoldDB" id="A0A3A4QZY5"/>
<organism evidence="2 3">
    <name type="scientific">Candidatus Auribacter fodinae</name>
    <dbReference type="NCBI Taxonomy" id="2093366"/>
    <lineage>
        <taxon>Bacteria</taxon>
        <taxon>Pseudomonadati</taxon>
        <taxon>Candidatus Auribacterota</taxon>
        <taxon>Candidatus Auribacteria</taxon>
        <taxon>Candidatus Auribacterales</taxon>
        <taxon>Candidatus Auribacteraceae</taxon>
        <taxon>Candidatus Auribacter</taxon>
    </lineage>
</organism>
<protein>
    <submittedName>
        <fullName evidence="2">Uncharacterized protein</fullName>
    </submittedName>
</protein>
<evidence type="ECO:0000313" key="3">
    <source>
        <dbReference type="Proteomes" id="UP000266426"/>
    </source>
</evidence>
<feature type="transmembrane region" description="Helical" evidence="1">
    <location>
        <begin position="12"/>
        <end position="29"/>
    </location>
</feature>
<accession>A0A3A4QZY5</accession>
<dbReference type="Proteomes" id="UP000266426">
    <property type="component" value="Unassembled WGS sequence"/>
</dbReference>
<dbReference type="EMBL" id="QZJZ01000073">
    <property type="protein sequence ID" value="RJP57933.1"/>
    <property type="molecule type" value="Genomic_DNA"/>
</dbReference>
<keyword evidence="1" id="KW-0472">Membrane</keyword>
<proteinExistence type="predicted"/>
<sequence length="189" mass="22282">MAKGKRIMKRLIIIIVVIVTIALFFSMSYNREFWCQQAWIGCMRNVVEYFWCPNDLFLSVFKEDIDISKKNYSKEFVFEIKYVGPYEIGLFIDKLAPDLTWEEFQLKLSLKIDFYINNKLTYSISTGSDYYFISRGRSEGFLALQRLKVPKNLGRGKKIKCHVTVLSEDKDFYDKFGPTKLGLLRRSEL</sequence>
<evidence type="ECO:0000256" key="1">
    <source>
        <dbReference type="SAM" id="Phobius"/>
    </source>
</evidence>
<evidence type="ECO:0000313" key="2">
    <source>
        <dbReference type="EMBL" id="RJP57933.1"/>
    </source>
</evidence>
<gene>
    <name evidence="2" type="ORF">C4541_09345</name>
</gene>
<keyword evidence="1" id="KW-1133">Transmembrane helix</keyword>
<keyword evidence="1" id="KW-0812">Transmembrane</keyword>
<reference evidence="2 3" key="1">
    <citation type="journal article" date="2017" name="ISME J.">
        <title>Energy and carbon metabolisms in a deep terrestrial subsurface fluid microbial community.</title>
        <authorList>
            <person name="Momper L."/>
            <person name="Jungbluth S.P."/>
            <person name="Lee M.D."/>
            <person name="Amend J.P."/>
        </authorList>
    </citation>
    <scope>NUCLEOTIDE SEQUENCE [LARGE SCALE GENOMIC DNA]</scope>
    <source>
        <strain evidence="2">SURF_26</strain>
    </source>
</reference>